<dbReference type="PROSITE" id="PS51513">
    <property type="entry name" value="FFD"/>
    <property type="match status" value="1"/>
</dbReference>
<dbReference type="GO" id="GO:0034063">
    <property type="term" value="P:stress granule assembly"/>
    <property type="evidence" value="ECO:0007669"/>
    <property type="project" value="TreeGrafter"/>
</dbReference>
<reference evidence="3 4" key="1">
    <citation type="journal article" date="2018" name="Mol. Plant">
        <title>The genome of Artemisia annua provides insight into the evolution of Asteraceae family and artemisinin biosynthesis.</title>
        <authorList>
            <person name="Shen Q."/>
            <person name="Zhang L."/>
            <person name="Liao Z."/>
            <person name="Wang S."/>
            <person name="Yan T."/>
            <person name="Shi P."/>
            <person name="Liu M."/>
            <person name="Fu X."/>
            <person name="Pan Q."/>
            <person name="Wang Y."/>
            <person name="Lv Z."/>
            <person name="Lu X."/>
            <person name="Zhang F."/>
            <person name="Jiang W."/>
            <person name="Ma Y."/>
            <person name="Chen M."/>
            <person name="Hao X."/>
            <person name="Li L."/>
            <person name="Tang Y."/>
            <person name="Lv G."/>
            <person name="Zhou Y."/>
            <person name="Sun X."/>
            <person name="Brodelius P.E."/>
            <person name="Rose J.K.C."/>
            <person name="Tang K."/>
        </authorList>
    </citation>
    <scope>NUCLEOTIDE SEQUENCE [LARGE SCALE GENOMIC DNA]</scope>
    <source>
        <strain evidence="4">cv. Huhao1</strain>
        <tissue evidence="3">Leaf</tissue>
    </source>
</reference>
<organism evidence="3 4">
    <name type="scientific">Artemisia annua</name>
    <name type="common">Sweet wormwood</name>
    <dbReference type="NCBI Taxonomy" id="35608"/>
    <lineage>
        <taxon>Eukaryota</taxon>
        <taxon>Viridiplantae</taxon>
        <taxon>Streptophyta</taxon>
        <taxon>Embryophyta</taxon>
        <taxon>Tracheophyta</taxon>
        <taxon>Spermatophyta</taxon>
        <taxon>Magnoliopsida</taxon>
        <taxon>eudicotyledons</taxon>
        <taxon>Gunneridae</taxon>
        <taxon>Pentapetalae</taxon>
        <taxon>asterids</taxon>
        <taxon>campanulids</taxon>
        <taxon>Asterales</taxon>
        <taxon>Asteraceae</taxon>
        <taxon>Asteroideae</taxon>
        <taxon>Anthemideae</taxon>
        <taxon>Artemisiinae</taxon>
        <taxon>Artemisia</taxon>
    </lineage>
</organism>
<comment type="caution">
    <text evidence="3">The sequence shown here is derived from an EMBL/GenBank/DDBJ whole genome shotgun (WGS) entry which is preliminary data.</text>
</comment>
<name>A0A2U1KGL5_ARTAN</name>
<evidence type="ECO:0000313" key="3">
    <source>
        <dbReference type="EMBL" id="PWA35916.1"/>
    </source>
</evidence>
<dbReference type="EMBL" id="PKPP01019113">
    <property type="protein sequence ID" value="PWA35916.1"/>
    <property type="molecule type" value="Genomic_DNA"/>
</dbReference>
<feature type="domain" description="FFD box profile" evidence="2">
    <location>
        <begin position="56"/>
        <end position="71"/>
    </location>
</feature>
<dbReference type="GO" id="GO:0006275">
    <property type="term" value="P:regulation of DNA replication"/>
    <property type="evidence" value="ECO:0007669"/>
    <property type="project" value="InterPro"/>
</dbReference>
<gene>
    <name evidence="3" type="ORF">CTI12_AA604860</name>
</gene>
<dbReference type="AlphaFoldDB" id="A0A2U1KGL5"/>
<dbReference type="GO" id="GO:0000932">
    <property type="term" value="C:P-body"/>
    <property type="evidence" value="ECO:0007669"/>
    <property type="project" value="TreeGrafter"/>
</dbReference>
<evidence type="ECO:0000256" key="1">
    <source>
        <dbReference type="PROSITE-ProRule" id="PRU00846"/>
    </source>
</evidence>
<feature type="short sequence motif" description="FFD box" evidence="1">
    <location>
        <begin position="56"/>
        <end position="71"/>
    </location>
</feature>
<dbReference type="Pfam" id="PF02747">
    <property type="entry name" value="PCNA_C"/>
    <property type="match status" value="1"/>
</dbReference>
<dbReference type="OrthoDB" id="21539at2759"/>
<dbReference type="GO" id="GO:0003729">
    <property type="term" value="F:mRNA binding"/>
    <property type="evidence" value="ECO:0007669"/>
    <property type="project" value="TreeGrafter"/>
</dbReference>
<dbReference type="GO" id="GO:0033962">
    <property type="term" value="P:P-body assembly"/>
    <property type="evidence" value="ECO:0007669"/>
    <property type="project" value="TreeGrafter"/>
</dbReference>
<dbReference type="Proteomes" id="UP000245207">
    <property type="component" value="Unassembled WGS sequence"/>
</dbReference>
<dbReference type="Gene3D" id="3.10.20.90">
    <property type="entry name" value="Phosphatidylinositol 3-kinase Catalytic Subunit, Chain A, domain 1"/>
    <property type="match status" value="1"/>
</dbReference>
<proteinExistence type="predicted"/>
<dbReference type="STRING" id="35608.A0A2U1KGL5"/>
<evidence type="ECO:0000259" key="2">
    <source>
        <dbReference type="PROSITE" id="PS51513"/>
    </source>
</evidence>
<keyword evidence="4" id="KW-1185">Reference proteome</keyword>
<accession>A0A2U1KGL5</accession>
<dbReference type="InterPro" id="IPR025761">
    <property type="entry name" value="FFD_box"/>
</dbReference>
<dbReference type="PANTHER" id="PTHR13586">
    <property type="entry name" value="SCD6 PROTEIN-RELATED"/>
    <property type="match status" value="1"/>
</dbReference>
<dbReference type="InterPro" id="IPR022649">
    <property type="entry name" value="Pr_cel_nuc_antig_C"/>
</dbReference>
<dbReference type="GO" id="GO:0003677">
    <property type="term" value="F:DNA binding"/>
    <property type="evidence" value="ECO:0007669"/>
    <property type="project" value="InterPro"/>
</dbReference>
<protein>
    <submittedName>
        <fullName evidence="3">Decapping 5</fullName>
    </submittedName>
</protein>
<dbReference type="PANTHER" id="PTHR13586:SF0">
    <property type="entry name" value="TRAILER HITCH, ISOFORM H"/>
    <property type="match status" value="1"/>
</dbReference>
<evidence type="ECO:0000313" key="4">
    <source>
        <dbReference type="Proteomes" id="UP000245207"/>
    </source>
</evidence>
<sequence length="99" mass="11448">MSSYPGKQLEDGRTLADYNIQKVVIYVTKEGLKFLTKGDSRTVNIVLRQNTSVDKPVYSKDNFFDSLSSDALDRQSNYGWTRFSKQMKLDTETFREFST</sequence>